<dbReference type="EMBL" id="MHWD01000005">
    <property type="protein sequence ID" value="OHB04764.1"/>
    <property type="molecule type" value="Genomic_DNA"/>
</dbReference>
<evidence type="ECO:0000256" key="1">
    <source>
        <dbReference type="SAM" id="Coils"/>
    </source>
</evidence>
<organism evidence="2 3">
    <name type="scientific">Candidatus Zambryskibacteria bacterium RIFCSPLOWO2_01_FULL_43_17</name>
    <dbReference type="NCBI Taxonomy" id="1802760"/>
    <lineage>
        <taxon>Bacteria</taxon>
        <taxon>Candidatus Zambryskiibacteriota</taxon>
    </lineage>
</organism>
<feature type="coiled-coil region" evidence="1">
    <location>
        <begin position="154"/>
        <end position="188"/>
    </location>
</feature>
<evidence type="ECO:0000313" key="3">
    <source>
        <dbReference type="Proteomes" id="UP000179283"/>
    </source>
</evidence>
<proteinExistence type="predicted"/>
<gene>
    <name evidence="2" type="ORF">A2920_00655</name>
</gene>
<reference evidence="2 3" key="1">
    <citation type="journal article" date="2016" name="Nat. Commun.">
        <title>Thousands of microbial genomes shed light on interconnected biogeochemical processes in an aquifer system.</title>
        <authorList>
            <person name="Anantharaman K."/>
            <person name="Brown C.T."/>
            <person name="Hug L.A."/>
            <person name="Sharon I."/>
            <person name="Castelle C.J."/>
            <person name="Probst A.J."/>
            <person name="Thomas B.C."/>
            <person name="Singh A."/>
            <person name="Wilkins M.J."/>
            <person name="Karaoz U."/>
            <person name="Brodie E.L."/>
            <person name="Williams K.H."/>
            <person name="Hubbard S.S."/>
            <person name="Banfield J.F."/>
        </authorList>
    </citation>
    <scope>NUCLEOTIDE SEQUENCE [LARGE SCALE GENOMIC DNA]</scope>
</reference>
<dbReference type="AlphaFoldDB" id="A0A1G2U5M7"/>
<dbReference type="Proteomes" id="UP000179283">
    <property type="component" value="Unassembled WGS sequence"/>
</dbReference>
<sequence length="228" mass="25431">MPEPQRKSFLRRGGEIFANLILEEETPTAGKSASAAKSAGARTAVMDRVAQRDMVSRVHDEVDADTLEALHQEVVLSEHTDFTIFHEKMEQLRDVIPDEATLFAAAAKTSGSSKAKLVSAVGRHLQLLAQEREEFARETDRRVSEKVASLRAKQEGTQSEIASMDAQIAQLQERQRALRETLSEQSRAIDEENSRIENGRKVFSLAADTLQKTLEESREKINQFLKGA</sequence>
<accession>A0A1G2U5M7</accession>
<comment type="caution">
    <text evidence="2">The sequence shown here is derived from an EMBL/GenBank/DDBJ whole genome shotgun (WGS) entry which is preliminary data.</text>
</comment>
<evidence type="ECO:0000313" key="2">
    <source>
        <dbReference type="EMBL" id="OHB04764.1"/>
    </source>
</evidence>
<name>A0A1G2U5M7_9BACT</name>
<keyword evidence="1" id="KW-0175">Coiled coil</keyword>
<protein>
    <submittedName>
        <fullName evidence="2">Uncharacterized protein</fullName>
    </submittedName>
</protein>